<dbReference type="InterPro" id="IPR013149">
    <property type="entry name" value="ADH-like_C"/>
</dbReference>
<dbReference type="CDD" id="cd08234">
    <property type="entry name" value="threonine_DH_like"/>
    <property type="match status" value="1"/>
</dbReference>
<dbReference type="Gene3D" id="3.40.50.720">
    <property type="entry name" value="NAD(P)-binding Rossmann-like Domain"/>
    <property type="match status" value="1"/>
</dbReference>
<keyword evidence="8" id="KW-1185">Reference proteome</keyword>
<keyword evidence="2 4" id="KW-0862">Zinc</keyword>
<dbReference type="PROSITE" id="PS00059">
    <property type="entry name" value="ADH_ZINC"/>
    <property type="match status" value="1"/>
</dbReference>
<dbReference type="InterPro" id="IPR036291">
    <property type="entry name" value="NAD(P)-bd_dom_sf"/>
</dbReference>
<evidence type="ECO:0000256" key="2">
    <source>
        <dbReference type="ARBA" id="ARBA00022833"/>
    </source>
</evidence>
<evidence type="ECO:0000313" key="8">
    <source>
        <dbReference type="Proteomes" id="UP000177894"/>
    </source>
</evidence>
<dbReference type="Proteomes" id="UP000192478">
    <property type="component" value="Chromosome"/>
</dbReference>
<evidence type="ECO:0000313" key="7">
    <source>
        <dbReference type="EMBL" id="ARE88845.1"/>
    </source>
</evidence>
<dbReference type="SUPFAM" id="SSF50129">
    <property type="entry name" value="GroES-like"/>
    <property type="match status" value="1"/>
</dbReference>
<dbReference type="GO" id="GO:0008270">
    <property type="term" value="F:zinc ion binding"/>
    <property type="evidence" value="ECO:0007669"/>
    <property type="project" value="InterPro"/>
</dbReference>
<proteinExistence type="inferred from homology"/>
<comment type="similarity">
    <text evidence="4">Belongs to the zinc-containing alcohol dehydrogenase family.</text>
</comment>
<dbReference type="InterPro" id="IPR013154">
    <property type="entry name" value="ADH-like_N"/>
</dbReference>
<dbReference type="InterPro" id="IPR002328">
    <property type="entry name" value="ADH_Zn_CS"/>
</dbReference>
<gene>
    <name evidence="7" type="primary">tdh</name>
    <name evidence="6" type="ORF">BJL90_00115</name>
    <name evidence="7" type="ORF">CLFO_32510</name>
</gene>
<dbReference type="Proteomes" id="UP000177894">
    <property type="component" value="Chromosome"/>
</dbReference>
<dbReference type="PANTHER" id="PTHR43401">
    <property type="entry name" value="L-THREONINE 3-DEHYDROGENASE"/>
    <property type="match status" value="1"/>
</dbReference>
<dbReference type="RefSeq" id="WP_070963221.1">
    <property type="nucleotide sequence ID" value="NZ_CP017603.1"/>
</dbReference>
<keyword evidence="1 4" id="KW-0479">Metal-binding</keyword>
<dbReference type="GO" id="GO:0008743">
    <property type="term" value="F:L-threonine 3-dehydrogenase activity"/>
    <property type="evidence" value="ECO:0007669"/>
    <property type="project" value="UniProtKB-EC"/>
</dbReference>
<dbReference type="Pfam" id="PF00107">
    <property type="entry name" value="ADH_zinc_N"/>
    <property type="match status" value="1"/>
</dbReference>
<organism evidence="7 9">
    <name type="scientific">Clostridium formicaceticum</name>
    <dbReference type="NCBI Taxonomy" id="1497"/>
    <lineage>
        <taxon>Bacteria</taxon>
        <taxon>Bacillati</taxon>
        <taxon>Bacillota</taxon>
        <taxon>Clostridia</taxon>
        <taxon>Eubacteriales</taxon>
        <taxon>Clostridiaceae</taxon>
        <taxon>Clostridium</taxon>
    </lineage>
</organism>
<dbReference type="KEGG" id="cfm:BJL90_00115"/>
<feature type="domain" description="Enoyl reductase (ER)" evidence="5">
    <location>
        <begin position="7"/>
        <end position="338"/>
    </location>
</feature>
<dbReference type="SMART" id="SM00829">
    <property type="entry name" value="PKS_ER"/>
    <property type="match status" value="1"/>
</dbReference>
<reference evidence="7 9" key="2">
    <citation type="submission" date="2017-03" db="EMBL/GenBank/DDBJ databases">
        <title>Complete sequence of Clostridium formicaceticum DSM 92.</title>
        <authorList>
            <person name="Poehlein A."/>
            <person name="Karl M."/>
            <person name="Bengelsdorf F.R."/>
            <person name="Duerre P."/>
            <person name="Daniel R."/>
        </authorList>
    </citation>
    <scope>NUCLEOTIDE SEQUENCE [LARGE SCALE GENOMIC DNA]</scope>
    <source>
        <strain evidence="7 9">DSM 92</strain>
    </source>
</reference>
<dbReference type="SUPFAM" id="SSF51735">
    <property type="entry name" value="NAD(P)-binding Rossmann-fold domains"/>
    <property type="match status" value="1"/>
</dbReference>
<dbReference type="EMBL" id="CP017603">
    <property type="protein sequence ID" value="AOY74495.1"/>
    <property type="molecule type" value="Genomic_DNA"/>
</dbReference>
<dbReference type="PANTHER" id="PTHR43401:SF2">
    <property type="entry name" value="L-THREONINE 3-DEHYDROGENASE"/>
    <property type="match status" value="1"/>
</dbReference>
<dbReference type="EMBL" id="CP020559">
    <property type="protein sequence ID" value="ARE88845.1"/>
    <property type="molecule type" value="Genomic_DNA"/>
</dbReference>
<comment type="cofactor">
    <cofactor evidence="4">
        <name>Zn(2+)</name>
        <dbReference type="ChEBI" id="CHEBI:29105"/>
    </cofactor>
</comment>
<evidence type="ECO:0000259" key="5">
    <source>
        <dbReference type="SMART" id="SM00829"/>
    </source>
</evidence>
<dbReference type="InterPro" id="IPR020843">
    <property type="entry name" value="ER"/>
</dbReference>
<dbReference type="InterPro" id="IPR011032">
    <property type="entry name" value="GroES-like_sf"/>
</dbReference>
<reference evidence="6 8" key="1">
    <citation type="submission" date="2016-10" db="EMBL/GenBank/DDBJ databases">
        <title>Complete Genome Sequence of Acetogen Clostridium formicoaceticum ATCC 27076.</title>
        <authorList>
            <person name="Bao T."/>
            <person name="Cheng C."/>
            <person name="Zhao J."/>
            <person name="Yang S.-T."/>
            <person name="Wang J."/>
            <person name="Wang M."/>
        </authorList>
    </citation>
    <scope>NUCLEOTIDE SEQUENCE [LARGE SCALE GENOMIC DNA]</scope>
    <source>
        <strain evidence="6 8">ATCC 27076</strain>
    </source>
</reference>
<dbReference type="InterPro" id="IPR050129">
    <property type="entry name" value="Zn_alcohol_dh"/>
</dbReference>
<evidence type="ECO:0000313" key="9">
    <source>
        <dbReference type="Proteomes" id="UP000192478"/>
    </source>
</evidence>
<keyword evidence="3 7" id="KW-0560">Oxidoreductase</keyword>
<protein>
    <submittedName>
        <fullName evidence="6">Chlorophyll synthesis pathway protein BchC</fullName>
    </submittedName>
    <submittedName>
        <fullName evidence="7">L-threonine 3-dehydrogenase</fullName>
        <ecNumber evidence="7">1.1.1.103</ecNumber>
    </submittedName>
</protein>
<name>A0AAC9WIN3_9CLOT</name>
<accession>A0AAC9WIN3</accession>
<dbReference type="Pfam" id="PF08240">
    <property type="entry name" value="ADH_N"/>
    <property type="match status" value="1"/>
</dbReference>
<evidence type="ECO:0000313" key="6">
    <source>
        <dbReference type="EMBL" id="AOY74495.1"/>
    </source>
</evidence>
<dbReference type="Gene3D" id="3.90.180.10">
    <property type="entry name" value="Medium-chain alcohol dehydrogenases, catalytic domain"/>
    <property type="match status" value="1"/>
</dbReference>
<dbReference type="EC" id="1.1.1.103" evidence="7"/>
<dbReference type="AlphaFoldDB" id="A0AAC9WIN3"/>
<evidence type="ECO:0000256" key="1">
    <source>
        <dbReference type="ARBA" id="ARBA00022723"/>
    </source>
</evidence>
<evidence type="ECO:0000256" key="3">
    <source>
        <dbReference type="ARBA" id="ARBA00023002"/>
    </source>
</evidence>
<evidence type="ECO:0000256" key="4">
    <source>
        <dbReference type="RuleBase" id="RU361277"/>
    </source>
</evidence>
<sequence length="340" mass="36998">MKALVYTEPRNFNIMEVDTPACKENQVLIKVAACGICKTDVHIHNGQFLSKFPLTPGHEFTGVVEAVGSKVTAFKKGDRVVADNTVLCGECYYCRRNQPLYCENFHSLGVTGPGGFAEYVIVNQDKVFGISDGLSFDIASFAEPTACAVHGMDRIDVQNGDNVLMFGAGPTGIILAQLLKYGGAGNIVVAAPSKFKLDILEELGIAETVVIDKQDESVHEEKIKSMYPKGFDIIIDATGAASVTQSCFKYAKKGSKIVIYGVCDEADRISISPYEIFANEYKIIGSFAQTHCFDRAINALEKGIVKVDKLISHRFSLDEYAKGLDTVISGKQSIKVLIQP</sequence>